<comment type="caution">
    <text evidence="10">The sequence shown here is derived from an EMBL/GenBank/DDBJ whole genome shotgun (WGS) entry which is preliminary data.</text>
</comment>
<comment type="subcellular location">
    <subcellularLocation>
        <location evidence="1">Membrane</location>
    </subcellularLocation>
</comment>
<evidence type="ECO:0000256" key="2">
    <source>
        <dbReference type="ARBA" id="ARBA00022475"/>
    </source>
</evidence>
<dbReference type="Gene3D" id="3.40.50.11690">
    <property type="entry name" value="Cell division protein FtsQ/DivIB"/>
    <property type="match status" value="1"/>
</dbReference>
<protein>
    <submittedName>
        <fullName evidence="10">Cell division protein FtsQ/DivIB</fullName>
    </submittedName>
</protein>
<keyword evidence="4 10" id="KW-0132">Cell division</keyword>
<evidence type="ECO:0000259" key="9">
    <source>
        <dbReference type="PROSITE" id="PS51779"/>
    </source>
</evidence>
<evidence type="ECO:0000256" key="4">
    <source>
        <dbReference type="ARBA" id="ARBA00022618"/>
    </source>
</evidence>
<keyword evidence="6" id="KW-1133">Transmembrane helix</keyword>
<dbReference type="InterPro" id="IPR045335">
    <property type="entry name" value="FtsQ_C_sf"/>
</dbReference>
<dbReference type="PANTHER" id="PTHR35851">
    <property type="entry name" value="CELL DIVISION PROTEIN FTSQ"/>
    <property type="match status" value="1"/>
</dbReference>
<dbReference type="InterPro" id="IPR005548">
    <property type="entry name" value="Cell_div_FtsQ/DivIB_C"/>
</dbReference>
<dbReference type="InterPro" id="IPR034746">
    <property type="entry name" value="POTRA"/>
</dbReference>
<gene>
    <name evidence="10" type="ORF">ACFOX3_15005</name>
</gene>
<dbReference type="GO" id="GO:0051301">
    <property type="term" value="P:cell division"/>
    <property type="evidence" value="ECO:0007669"/>
    <property type="project" value="UniProtKB-KW"/>
</dbReference>
<dbReference type="Pfam" id="PF08478">
    <property type="entry name" value="POTRA_1"/>
    <property type="match status" value="1"/>
</dbReference>
<evidence type="ECO:0000256" key="1">
    <source>
        <dbReference type="ARBA" id="ARBA00004370"/>
    </source>
</evidence>
<proteinExistence type="predicted"/>
<evidence type="ECO:0000256" key="6">
    <source>
        <dbReference type="ARBA" id="ARBA00022989"/>
    </source>
</evidence>
<dbReference type="Proteomes" id="UP001595840">
    <property type="component" value="Unassembled WGS sequence"/>
</dbReference>
<evidence type="ECO:0000256" key="7">
    <source>
        <dbReference type="ARBA" id="ARBA00023136"/>
    </source>
</evidence>
<dbReference type="Gene3D" id="3.10.20.310">
    <property type="entry name" value="membrane protein fhac"/>
    <property type="match status" value="1"/>
</dbReference>
<accession>A0ABV8V6U8</accession>
<dbReference type="InterPro" id="IPR026579">
    <property type="entry name" value="FtsQ"/>
</dbReference>
<sequence length="250" mass="28611">MKAEVKRAMREKSSEAKPGLVRKVLLASALLAALVWLTPQITERALAIWDRPVNGVAIEGQFRLVDKDHIAMLLENNIDTGFWQLDIQGLQSALERDPWIDYVLIRRRWPDRLIVEVVEQTPIARWADRGFVNNRAELILATNVERLASLPRLDAEDRSLGKLMQSYQTIAALMSVRNLNIARIELDKRGSWKVQLQDGVKIAFGRHQLQERMRLFGKVYDDQLAGRWAEVSSVDVRYNNGAAVSWRKST</sequence>
<keyword evidence="3" id="KW-0997">Cell inner membrane</keyword>
<evidence type="ECO:0000313" key="11">
    <source>
        <dbReference type="Proteomes" id="UP001595840"/>
    </source>
</evidence>
<dbReference type="PANTHER" id="PTHR35851:SF1">
    <property type="entry name" value="CELL DIVISION PROTEIN FTSQ"/>
    <property type="match status" value="1"/>
</dbReference>
<keyword evidence="7" id="KW-0472">Membrane</keyword>
<dbReference type="EMBL" id="JBHSCX010000020">
    <property type="protein sequence ID" value="MFC4363622.1"/>
    <property type="molecule type" value="Genomic_DNA"/>
</dbReference>
<reference evidence="11" key="1">
    <citation type="journal article" date="2019" name="Int. J. Syst. Evol. Microbiol.">
        <title>The Global Catalogue of Microorganisms (GCM) 10K type strain sequencing project: providing services to taxonomists for standard genome sequencing and annotation.</title>
        <authorList>
            <consortium name="The Broad Institute Genomics Platform"/>
            <consortium name="The Broad Institute Genome Sequencing Center for Infectious Disease"/>
            <person name="Wu L."/>
            <person name="Ma J."/>
        </authorList>
    </citation>
    <scope>NUCLEOTIDE SEQUENCE [LARGE SCALE GENOMIC DNA]</scope>
    <source>
        <strain evidence="11">CECT 8570</strain>
    </source>
</reference>
<organism evidence="10 11">
    <name type="scientific">Simiduia curdlanivorans</name>
    <dbReference type="NCBI Taxonomy" id="1492769"/>
    <lineage>
        <taxon>Bacteria</taxon>
        <taxon>Pseudomonadati</taxon>
        <taxon>Pseudomonadota</taxon>
        <taxon>Gammaproteobacteria</taxon>
        <taxon>Cellvibrionales</taxon>
        <taxon>Cellvibrionaceae</taxon>
        <taxon>Simiduia</taxon>
    </lineage>
</organism>
<feature type="domain" description="POTRA" evidence="9">
    <location>
        <begin position="51"/>
        <end position="120"/>
    </location>
</feature>
<dbReference type="Pfam" id="PF03799">
    <property type="entry name" value="FtsQ_DivIB_C"/>
    <property type="match status" value="1"/>
</dbReference>
<evidence type="ECO:0000313" key="10">
    <source>
        <dbReference type="EMBL" id="MFC4363622.1"/>
    </source>
</evidence>
<keyword evidence="2" id="KW-1003">Cell membrane</keyword>
<keyword evidence="11" id="KW-1185">Reference proteome</keyword>
<dbReference type="RefSeq" id="WP_290261583.1">
    <property type="nucleotide sequence ID" value="NZ_JAUFQG010000004.1"/>
</dbReference>
<keyword evidence="8" id="KW-0131">Cell cycle</keyword>
<evidence type="ECO:0000256" key="8">
    <source>
        <dbReference type="ARBA" id="ARBA00023306"/>
    </source>
</evidence>
<keyword evidence="5" id="KW-0812">Transmembrane</keyword>
<dbReference type="PROSITE" id="PS51779">
    <property type="entry name" value="POTRA"/>
    <property type="match status" value="1"/>
</dbReference>
<evidence type="ECO:0000256" key="5">
    <source>
        <dbReference type="ARBA" id="ARBA00022692"/>
    </source>
</evidence>
<dbReference type="InterPro" id="IPR013685">
    <property type="entry name" value="POTRA_FtsQ_type"/>
</dbReference>
<evidence type="ECO:0000256" key="3">
    <source>
        <dbReference type="ARBA" id="ARBA00022519"/>
    </source>
</evidence>
<name>A0ABV8V6U8_9GAMM</name>